<keyword evidence="2" id="KW-0472">Membrane</keyword>
<dbReference type="EMBL" id="VBUT01000008">
    <property type="protein sequence ID" value="TLF75174.1"/>
    <property type="molecule type" value="Genomic_DNA"/>
</dbReference>
<feature type="compositionally biased region" description="Pro residues" evidence="1">
    <location>
        <begin position="49"/>
        <end position="74"/>
    </location>
</feature>
<protein>
    <submittedName>
        <fullName evidence="3">Uncharacterized protein</fullName>
    </submittedName>
</protein>
<proteinExistence type="predicted"/>
<organism evidence="3 4">
    <name type="scientific">Nocardia cyriacigeorgica</name>
    <dbReference type="NCBI Taxonomy" id="135487"/>
    <lineage>
        <taxon>Bacteria</taxon>
        <taxon>Bacillati</taxon>
        <taxon>Actinomycetota</taxon>
        <taxon>Actinomycetes</taxon>
        <taxon>Mycobacteriales</taxon>
        <taxon>Nocardiaceae</taxon>
        <taxon>Nocardia</taxon>
    </lineage>
</organism>
<evidence type="ECO:0000256" key="1">
    <source>
        <dbReference type="SAM" id="MobiDB-lite"/>
    </source>
</evidence>
<gene>
    <name evidence="3" type="ORF">FEK34_20610</name>
</gene>
<feature type="transmembrane region" description="Helical" evidence="2">
    <location>
        <begin position="12"/>
        <end position="34"/>
    </location>
</feature>
<name>A0A5R8NHX6_9NOCA</name>
<dbReference type="RefSeq" id="WP_138450062.1">
    <property type="nucleotide sequence ID" value="NZ_VBUT01000008.1"/>
</dbReference>
<dbReference type="AlphaFoldDB" id="A0A5R8NHX6"/>
<accession>A0A5R8NHX6</accession>
<reference evidence="3 4" key="1">
    <citation type="submission" date="2019-05" db="EMBL/GenBank/DDBJ databases">
        <title>Genomes sequences of two Nocardia cyriacigeorgica environmental isolates, type strains Nocardia asteroides ATCC 19247 and Nocardia cyriacigeorgica DSM 44484.</title>
        <authorList>
            <person name="Vautrin F."/>
            <person name="Bergeron E."/>
            <person name="Dubost A."/>
            <person name="Abrouk D."/>
            <person name="Rodriguez Nava V."/>
            <person name="Pujic P."/>
        </authorList>
    </citation>
    <scope>NUCLEOTIDE SEQUENCE [LARGE SCALE GENOMIC DNA]</scope>
    <source>
        <strain evidence="3 4">EML 446</strain>
    </source>
</reference>
<feature type="region of interest" description="Disordered" evidence="1">
    <location>
        <begin position="40"/>
        <end position="74"/>
    </location>
</feature>
<keyword evidence="2" id="KW-1133">Transmembrane helix</keyword>
<keyword evidence="2" id="KW-0812">Transmembrane</keyword>
<dbReference type="Proteomes" id="UP000306378">
    <property type="component" value="Unassembled WGS sequence"/>
</dbReference>
<evidence type="ECO:0000313" key="3">
    <source>
        <dbReference type="EMBL" id="TLF75174.1"/>
    </source>
</evidence>
<comment type="caution">
    <text evidence="3">The sequence shown here is derived from an EMBL/GenBank/DDBJ whole genome shotgun (WGS) entry which is preliminary data.</text>
</comment>
<sequence length="74" mass="7296">MAATDRGTDVDSVLGFGIMCVFFAVIAGLVALVVSTVATSGGGAGQQPVPVPVPAPPTSAKPPPPPCYPFQPAC</sequence>
<evidence type="ECO:0000313" key="4">
    <source>
        <dbReference type="Proteomes" id="UP000306378"/>
    </source>
</evidence>
<evidence type="ECO:0000256" key="2">
    <source>
        <dbReference type="SAM" id="Phobius"/>
    </source>
</evidence>